<dbReference type="RefSeq" id="XP_046013905.1">
    <property type="nucleotide sequence ID" value="XM_046153586.1"/>
</dbReference>
<name>A0A9P9BRT9_9PEZI</name>
<accession>A0A9P9BRT9</accession>
<gene>
    <name evidence="1" type="ORF">B0I36DRAFT_320717</name>
</gene>
<sequence>MCPDGSRFAIWPDAPPLVTSTRADGTIVAYTWIKQAHITSSLGTLVRDPPTSLYRLEYSPSTDVNALPKVTLVKQQFWAASDFPYGTYGGIVRDGVAYIYGQNADGNVGVAQVPVDKIEDQSAYRYFIMMGWATVNPGLNAGGLNIPNVSAGGQGTFYYSEVWKLFVWIGQAKNSVVPEFWISTSPTPGGPWEVPKMFYRAPSGNGFIGGYTLQAHPALLASQSENAIYLTYTKPMVNNKGNGYYSNPLIYVRWQ</sequence>
<keyword evidence="2" id="KW-1185">Reference proteome</keyword>
<dbReference type="GeneID" id="70183132"/>
<organism evidence="1 2">
    <name type="scientific">Microdochium trichocladiopsis</name>
    <dbReference type="NCBI Taxonomy" id="1682393"/>
    <lineage>
        <taxon>Eukaryota</taxon>
        <taxon>Fungi</taxon>
        <taxon>Dikarya</taxon>
        <taxon>Ascomycota</taxon>
        <taxon>Pezizomycotina</taxon>
        <taxon>Sordariomycetes</taxon>
        <taxon>Xylariomycetidae</taxon>
        <taxon>Xylariales</taxon>
        <taxon>Microdochiaceae</taxon>
        <taxon>Microdochium</taxon>
    </lineage>
</organism>
<reference evidence="1" key="1">
    <citation type="journal article" date="2021" name="Nat. Commun.">
        <title>Genetic determinants of endophytism in the Arabidopsis root mycobiome.</title>
        <authorList>
            <person name="Mesny F."/>
            <person name="Miyauchi S."/>
            <person name="Thiergart T."/>
            <person name="Pickel B."/>
            <person name="Atanasova L."/>
            <person name="Karlsson M."/>
            <person name="Huettel B."/>
            <person name="Barry K.W."/>
            <person name="Haridas S."/>
            <person name="Chen C."/>
            <person name="Bauer D."/>
            <person name="Andreopoulos W."/>
            <person name="Pangilinan J."/>
            <person name="LaButti K."/>
            <person name="Riley R."/>
            <person name="Lipzen A."/>
            <person name="Clum A."/>
            <person name="Drula E."/>
            <person name="Henrissat B."/>
            <person name="Kohler A."/>
            <person name="Grigoriev I.V."/>
            <person name="Martin F.M."/>
            <person name="Hacquard S."/>
        </authorList>
    </citation>
    <scope>NUCLEOTIDE SEQUENCE</scope>
    <source>
        <strain evidence="1">MPI-CAGE-CH-0230</strain>
    </source>
</reference>
<evidence type="ECO:0008006" key="3">
    <source>
        <dbReference type="Google" id="ProtNLM"/>
    </source>
</evidence>
<dbReference type="AlphaFoldDB" id="A0A9P9BRT9"/>
<proteinExistence type="predicted"/>
<dbReference type="OrthoDB" id="2583188at2759"/>
<protein>
    <recommendedName>
        <fullName evidence="3">DUF4185 domain-containing protein</fullName>
    </recommendedName>
</protein>
<evidence type="ECO:0000313" key="2">
    <source>
        <dbReference type="Proteomes" id="UP000756346"/>
    </source>
</evidence>
<evidence type="ECO:0000313" key="1">
    <source>
        <dbReference type="EMBL" id="KAH7033073.1"/>
    </source>
</evidence>
<dbReference type="EMBL" id="JAGTJQ010000004">
    <property type="protein sequence ID" value="KAH7033073.1"/>
    <property type="molecule type" value="Genomic_DNA"/>
</dbReference>
<dbReference type="Proteomes" id="UP000756346">
    <property type="component" value="Unassembled WGS sequence"/>
</dbReference>
<comment type="caution">
    <text evidence="1">The sequence shown here is derived from an EMBL/GenBank/DDBJ whole genome shotgun (WGS) entry which is preliminary data.</text>
</comment>